<dbReference type="eggNOG" id="ENOG502ZSU9">
    <property type="taxonomic scope" value="Bacteria"/>
</dbReference>
<organism evidence="3 4">
    <name type="scientific">Geodermatophilus obscurus (strain ATCC 25078 / DSM 43160 / JCM 3152 / CCUG 61914 / KCC A-0152 / KCTC 9177 / NBRC 13315 / NRRL B-3577 / G-20)</name>
    <dbReference type="NCBI Taxonomy" id="526225"/>
    <lineage>
        <taxon>Bacteria</taxon>
        <taxon>Bacillati</taxon>
        <taxon>Actinomycetota</taxon>
        <taxon>Actinomycetes</taxon>
        <taxon>Geodermatophilales</taxon>
        <taxon>Geodermatophilaceae</taxon>
        <taxon>Geodermatophilus</taxon>
    </lineage>
</organism>
<protein>
    <submittedName>
        <fullName evidence="3">Uncharacterized protein</fullName>
    </submittedName>
</protein>
<evidence type="ECO:0000256" key="1">
    <source>
        <dbReference type="SAM" id="MobiDB-lite"/>
    </source>
</evidence>
<evidence type="ECO:0000313" key="3">
    <source>
        <dbReference type="EMBL" id="ADB76745.1"/>
    </source>
</evidence>
<name>D2SF91_GEOOG</name>
<dbReference type="Proteomes" id="UP000001382">
    <property type="component" value="Chromosome"/>
</dbReference>
<accession>D2SF91</accession>
<gene>
    <name evidence="3" type="ordered locus">Gobs_4182</name>
</gene>
<dbReference type="STRING" id="526225.Gobs_4182"/>
<dbReference type="OrthoDB" id="5197161at2"/>
<dbReference type="HOGENOM" id="CLU_139607_0_0_11"/>
<reference evidence="3 4" key="1">
    <citation type="journal article" date="2010" name="Stand. Genomic Sci.">
        <title>Complete genome sequence of Geodermatophilus obscurus type strain (G-20).</title>
        <authorList>
            <person name="Ivanova N."/>
            <person name="Sikorski J."/>
            <person name="Jando M."/>
            <person name="Munk C."/>
            <person name="Lapidus A."/>
            <person name="Glavina Del Rio T."/>
            <person name="Copeland A."/>
            <person name="Tice H."/>
            <person name="Cheng J.-F."/>
            <person name="Lucas S."/>
            <person name="Chen F."/>
            <person name="Nolan M."/>
            <person name="Bruce D."/>
            <person name="Goodwin L."/>
            <person name="Pitluck S."/>
            <person name="Mavromatis K."/>
            <person name="Mikhailova N."/>
            <person name="Pati A."/>
            <person name="Chen A."/>
            <person name="Palaniappan K."/>
            <person name="Land M."/>
            <person name="Hauser L."/>
            <person name="Chang Y.-J."/>
            <person name="Jeffries C.D."/>
            <person name="Meincke L."/>
            <person name="Brettin T."/>
            <person name="Detter J.C."/>
            <person name="Detter J.C."/>
            <person name="Rohde M."/>
            <person name="Goeker M."/>
            <person name="Bristow J."/>
            <person name="Eisen J.A."/>
            <person name="Markowitz V."/>
            <person name="Hugenholtz P."/>
            <person name="Kyrpides N.C."/>
            <person name="Klenk H.-P."/>
        </authorList>
    </citation>
    <scope>NUCLEOTIDE SEQUENCE [LARGE SCALE GENOMIC DNA]</scope>
    <source>
        <strain evidence="4">ATCC 25078 / DSM 43160 / JCM 3152 / KCC A-0152 / KCTC 9177 / NBRC 13315 / NRRL B-3577 / G-20</strain>
    </source>
</reference>
<feature type="region of interest" description="Disordered" evidence="1">
    <location>
        <begin position="1"/>
        <end position="47"/>
    </location>
</feature>
<keyword evidence="2" id="KW-0812">Transmembrane</keyword>
<keyword evidence="2" id="KW-0472">Membrane</keyword>
<feature type="transmembrane region" description="Helical" evidence="2">
    <location>
        <begin position="86"/>
        <end position="111"/>
    </location>
</feature>
<keyword evidence="2" id="KW-1133">Transmembrane helix</keyword>
<evidence type="ECO:0000313" key="4">
    <source>
        <dbReference type="Proteomes" id="UP000001382"/>
    </source>
</evidence>
<evidence type="ECO:0000256" key="2">
    <source>
        <dbReference type="SAM" id="Phobius"/>
    </source>
</evidence>
<dbReference type="EMBL" id="CP001867">
    <property type="protein sequence ID" value="ADB76745.1"/>
    <property type="molecule type" value="Genomic_DNA"/>
</dbReference>
<feature type="transmembrane region" description="Helical" evidence="2">
    <location>
        <begin position="53"/>
        <end position="74"/>
    </location>
</feature>
<dbReference type="AlphaFoldDB" id="D2SF91"/>
<keyword evidence="4" id="KW-1185">Reference proteome</keyword>
<sequence>MPARTLPVVTEQSGARPPRDRRRAERLLGGAAEPATPRPGRQHPAAPPAVRRAALVAGVEAAALAAVSLWLLVLTITSTPDDVGRALAEVVLVGLGAALLGAAAVGLARVAQWTRAPVVTMQLFLGLFGFYSASAGAPLVGVPVLALAATELYLLATPEARLAFLER</sequence>
<feature type="transmembrane region" description="Helical" evidence="2">
    <location>
        <begin position="123"/>
        <end position="149"/>
    </location>
</feature>
<reference evidence="4" key="2">
    <citation type="submission" date="2010-01" db="EMBL/GenBank/DDBJ databases">
        <title>The complete genome of Geodermatophilus obscurus DSM 43160.</title>
        <authorList>
            <consortium name="US DOE Joint Genome Institute (JGI-PGF)"/>
            <person name="Lucas S."/>
            <person name="Copeland A."/>
            <person name="Lapidus A."/>
            <person name="Glavina del Rio T."/>
            <person name="Dalin E."/>
            <person name="Tice H."/>
            <person name="Bruce D."/>
            <person name="Goodwin L."/>
            <person name="Pitluck S."/>
            <person name="Kyrpides N."/>
            <person name="Mavromatis K."/>
            <person name="Ivanova N."/>
            <person name="Munk A.C."/>
            <person name="Brettin T."/>
            <person name="Detter J.C."/>
            <person name="Han C."/>
            <person name="Larimer F."/>
            <person name="Land M."/>
            <person name="Hauser L."/>
            <person name="Markowitz V."/>
            <person name="Cheng J.-F."/>
            <person name="Hugenholtz P."/>
            <person name="Woyke T."/>
            <person name="Wu D."/>
            <person name="Jando M."/>
            <person name="Schneider S."/>
            <person name="Klenk H.-P."/>
            <person name="Eisen J.A."/>
        </authorList>
    </citation>
    <scope>NUCLEOTIDE SEQUENCE [LARGE SCALE GENOMIC DNA]</scope>
    <source>
        <strain evidence="4">ATCC 25078 / DSM 43160 / JCM 3152 / KCC A-0152 / KCTC 9177 / NBRC 13315 / NRRL B-3577 / G-20</strain>
    </source>
</reference>
<proteinExistence type="predicted"/>
<dbReference type="KEGG" id="gob:Gobs_4182"/>